<organism evidence="1 2">
    <name type="scientific">Racocetra fulgida</name>
    <dbReference type="NCBI Taxonomy" id="60492"/>
    <lineage>
        <taxon>Eukaryota</taxon>
        <taxon>Fungi</taxon>
        <taxon>Fungi incertae sedis</taxon>
        <taxon>Mucoromycota</taxon>
        <taxon>Glomeromycotina</taxon>
        <taxon>Glomeromycetes</taxon>
        <taxon>Diversisporales</taxon>
        <taxon>Gigasporaceae</taxon>
        <taxon>Racocetra</taxon>
    </lineage>
</organism>
<protein>
    <submittedName>
        <fullName evidence="1">8742_t:CDS:1</fullName>
    </submittedName>
</protein>
<accession>A0A9N8ZWR8</accession>
<evidence type="ECO:0000313" key="2">
    <source>
        <dbReference type="Proteomes" id="UP000789396"/>
    </source>
</evidence>
<gene>
    <name evidence="1" type="ORF">RFULGI_LOCUS2820</name>
</gene>
<dbReference type="AlphaFoldDB" id="A0A9N8ZWR8"/>
<keyword evidence="2" id="KW-1185">Reference proteome</keyword>
<reference evidence="1" key="1">
    <citation type="submission" date="2021-06" db="EMBL/GenBank/DDBJ databases">
        <authorList>
            <person name="Kallberg Y."/>
            <person name="Tangrot J."/>
            <person name="Rosling A."/>
        </authorList>
    </citation>
    <scope>NUCLEOTIDE SEQUENCE</scope>
    <source>
        <strain evidence="1">IN212</strain>
    </source>
</reference>
<sequence>MLSTQTESAEQLMPLSIIQNQQFYERSTYDLYNLSDDDKKTQIKRKLNGKEKLEFTLVFREYYNTSSNQFEFLIRKITEAPFLEIKKRMI</sequence>
<proteinExistence type="predicted"/>
<name>A0A9N8ZWR8_9GLOM</name>
<dbReference type="Proteomes" id="UP000789396">
    <property type="component" value="Unassembled WGS sequence"/>
</dbReference>
<dbReference type="EMBL" id="CAJVPZ010002267">
    <property type="protein sequence ID" value="CAG8509331.1"/>
    <property type="molecule type" value="Genomic_DNA"/>
</dbReference>
<comment type="caution">
    <text evidence="1">The sequence shown here is derived from an EMBL/GenBank/DDBJ whole genome shotgun (WGS) entry which is preliminary data.</text>
</comment>
<evidence type="ECO:0000313" key="1">
    <source>
        <dbReference type="EMBL" id="CAG8509331.1"/>
    </source>
</evidence>